<sequence length="72" mass="8712">MSKENEAEWVNKDGLIQRFEGLNRNTLNALLMEMRNNTEFHEYVINPTQRLVWINVEGFLKFLKWKAHERGY</sequence>
<evidence type="ECO:0000313" key="1">
    <source>
        <dbReference type="EMBL" id="EOI55409.1"/>
    </source>
</evidence>
<name>R2XKD7_9ENTE</name>
<dbReference type="RefSeq" id="WP_010780990.1">
    <property type="nucleotide sequence ID" value="NZ_ASWH01000001.1"/>
</dbReference>
<dbReference type="OrthoDB" id="2186806at2"/>
<dbReference type="EMBL" id="ASWH01000001">
    <property type="protein sequence ID" value="EOW82048.1"/>
    <property type="molecule type" value="Genomic_DNA"/>
</dbReference>
<evidence type="ECO:0008006" key="5">
    <source>
        <dbReference type="Google" id="ProtNLM"/>
    </source>
</evidence>
<reference evidence="2 4" key="2">
    <citation type="submission" date="2013-03" db="EMBL/GenBank/DDBJ databases">
        <title>The Genome Sequence of Enterococcus gilvus ATCC BAA-350 (PacBio/Illumina hybrid assembly).</title>
        <authorList>
            <consortium name="The Broad Institute Genomics Platform"/>
            <consortium name="The Broad Institute Genome Sequencing Center for Infectious Disease"/>
            <person name="Earl A."/>
            <person name="Russ C."/>
            <person name="Gilmore M."/>
            <person name="Surin D."/>
            <person name="Walker B."/>
            <person name="Young S."/>
            <person name="Zeng Q."/>
            <person name="Gargeya S."/>
            <person name="Fitzgerald M."/>
            <person name="Haas B."/>
            <person name="Abouelleil A."/>
            <person name="Allen A.W."/>
            <person name="Alvarado L."/>
            <person name="Arachchi H.M."/>
            <person name="Berlin A.M."/>
            <person name="Chapman S.B."/>
            <person name="Gainer-Dewar J."/>
            <person name="Goldberg J."/>
            <person name="Griggs A."/>
            <person name="Gujja S."/>
            <person name="Hansen M."/>
            <person name="Howarth C."/>
            <person name="Imamovic A."/>
            <person name="Ireland A."/>
            <person name="Larimer J."/>
            <person name="McCowan C."/>
            <person name="Murphy C."/>
            <person name="Pearson M."/>
            <person name="Poon T.W."/>
            <person name="Priest M."/>
            <person name="Roberts A."/>
            <person name="Saif S."/>
            <person name="Shea T."/>
            <person name="Sisk P."/>
            <person name="Sykes S."/>
            <person name="Wortman J."/>
            <person name="Nusbaum C."/>
            <person name="Birren B."/>
        </authorList>
    </citation>
    <scope>NUCLEOTIDE SEQUENCE [LARGE SCALE GENOMIC DNA]</scope>
    <source>
        <strain evidence="2 4">ATCC BAA-350</strain>
    </source>
</reference>
<dbReference type="Proteomes" id="UP000014160">
    <property type="component" value="Unassembled WGS sequence"/>
</dbReference>
<protein>
    <recommendedName>
        <fullName evidence="5">Excisionase</fullName>
    </recommendedName>
</protein>
<comment type="caution">
    <text evidence="1">The sequence shown here is derived from an EMBL/GenBank/DDBJ whole genome shotgun (WGS) entry which is preliminary data.</text>
</comment>
<reference evidence="1 3" key="1">
    <citation type="submission" date="2013-02" db="EMBL/GenBank/DDBJ databases">
        <title>The Genome Sequence of Enterococcus gilvus ATCC BAA-350.</title>
        <authorList>
            <consortium name="The Broad Institute Genome Sequencing Platform"/>
            <consortium name="The Broad Institute Genome Sequencing Center for Infectious Disease"/>
            <person name="Earl A.M."/>
            <person name="Gilmore M.S."/>
            <person name="Lebreton F."/>
            <person name="Walker B."/>
            <person name="Young S.K."/>
            <person name="Zeng Q."/>
            <person name="Gargeya S."/>
            <person name="Fitzgerald M."/>
            <person name="Haas B."/>
            <person name="Abouelleil A."/>
            <person name="Alvarado L."/>
            <person name="Arachchi H.M."/>
            <person name="Berlin A.M."/>
            <person name="Chapman S.B."/>
            <person name="Dewar J."/>
            <person name="Goldberg J."/>
            <person name="Griggs A."/>
            <person name="Gujja S."/>
            <person name="Hansen M."/>
            <person name="Howarth C."/>
            <person name="Imamovic A."/>
            <person name="Larimer J."/>
            <person name="McCowan C."/>
            <person name="Murphy C."/>
            <person name="Neiman D."/>
            <person name="Pearson M."/>
            <person name="Priest M."/>
            <person name="Roberts A."/>
            <person name="Saif S."/>
            <person name="Shea T."/>
            <person name="Sisk P."/>
            <person name="Sykes S."/>
            <person name="Wortman J."/>
            <person name="Nusbaum C."/>
            <person name="Birren B."/>
        </authorList>
    </citation>
    <scope>NUCLEOTIDE SEQUENCE [LARGE SCALE GENOMIC DNA]</scope>
    <source>
        <strain evidence="1 3">ATCC BAA-350</strain>
    </source>
</reference>
<dbReference type="AlphaFoldDB" id="R2XKD7"/>
<accession>R2XKD7</accession>
<dbReference type="HOGENOM" id="CLU_181392_1_0_9"/>
<keyword evidence="4" id="KW-1185">Reference proteome</keyword>
<dbReference type="EMBL" id="AJDQ01000008">
    <property type="protein sequence ID" value="EOI55409.1"/>
    <property type="molecule type" value="Genomic_DNA"/>
</dbReference>
<gene>
    <name evidence="2" type="ORF">I592_01349</name>
    <name evidence="1" type="ORF">UKC_02617</name>
</gene>
<proteinExistence type="predicted"/>
<organism evidence="1 3">
    <name type="scientific">Enterococcus gilvus ATCC BAA-350</name>
    <dbReference type="NCBI Taxonomy" id="1158614"/>
    <lineage>
        <taxon>Bacteria</taxon>
        <taxon>Bacillati</taxon>
        <taxon>Bacillota</taxon>
        <taxon>Bacilli</taxon>
        <taxon>Lactobacillales</taxon>
        <taxon>Enterococcaceae</taxon>
        <taxon>Enterococcus</taxon>
    </lineage>
</organism>
<evidence type="ECO:0000313" key="3">
    <source>
        <dbReference type="Proteomes" id="UP000013750"/>
    </source>
</evidence>
<dbReference type="Proteomes" id="UP000013750">
    <property type="component" value="Unassembled WGS sequence"/>
</dbReference>
<evidence type="ECO:0000313" key="4">
    <source>
        <dbReference type="Proteomes" id="UP000014160"/>
    </source>
</evidence>
<dbReference type="eggNOG" id="ENOG5033Z1N">
    <property type="taxonomic scope" value="Bacteria"/>
</dbReference>
<evidence type="ECO:0000313" key="2">
    <source>
        <dbReference type="EMBL" id="EOW82048.1"/>
    </source>
</evidence>